<evidence type="ECO:0000256" key="7">
    <source>
        <dbReference type="ARBA" id="ARBA00040713"/>
    </source>
</evidence>
<keyword evidence="5" id="KW-0964">Secreted</keyword>
<dbReference type="Gene3D" id="2.40.50.40">
    <property type="match status" value="1"/>
</dbReference>
<dbReference type="PANTHER" id="PTHR12015">
    <property type="entry name" value="SMALL INDUCIBLE CYTOKINE A"/>
    <property type="match status" value="1"/>
</dbReference>
<dbReference type="GO" id="GO:0006954">
    <property type="term" value="P:inflammatory response"/>
    <property type="evidence" value="ECO:0007669"/>
    <property type="project" value="UniProtKB-KW"/>
</dbReference>
<evidence type="ECO:0000313" key="12">
    <source>
        <dbReference type="Proteomes" id="UP000522331"/>
    </source>
</evidence>
<accession>A0A7K8EIU0</accession>
<sequence length="70" mass="7951">SLPVGSGTTSCCFSYTSQKLPHSHVQEYFYTAASTPSQQLCKFVTRKKQEICANPDARWVKEYMNSLELQ</sequence>
<comment type="caution">
    <text evidence="11">The sequence shown here is derived from an EMBL/GenBank/DDBJ whole genome shotgun (WGS) entry which is preliminary data.</text>
</comment>
<evidence type="ECO:0000256" key="4">
    <source>
        <dbReference type="ARBA" id="ARBA00022514"/>
    </source>
</evidence>
<dbReference type="InterPro" id="IPR036048">
    <property type="entry name" value="Interleukin_8-like_sf"/>
</dbReference>
<proteinExistence type="inferred from homology"/>
<dbReference type="SUPFAM" id="SSF54117">
    <property type="entry name" value="Interleukin 8-like chemokines"/>
    <property type="match status" value="1"/>
</dbReference>
<protein>
    <recommendedName>
        <fullName evidence="7">C-C motif chemokine 5</fullName>
    </recommendedName>
    <alternativeName>
        <fullName evidence="8">Small-inducible cytokine A5</fullName>
    </alternativeName>
    <alternativeName>
        <fullName evidence="9">T-cell-specific protein RANTES</fullName>
    </alternativeName>
</protein>
<dbReference type="GO" id="GO:0030335">
    <property type="term" value="P:positive regulation of cell migration"/>
    <property type="evidence" value="ECO:0007669"/>
    <property type="project" value="TreeGrafter"/>
</dbReference>
<dbReference type="EMBL" id="VZTC01007679">
    <property type="protein sequence ID" value="NXB51596.1"/>
    <property type="molecule type" value="Genomic_DNA"/>
</dbReference>
<dbReference type="GO" id="GO:0048020">
    <property type="term" value="F:CCR chemokine receptor binding"/>
    <property type="evidence" value="ECO:0007669"/>
    <property type="project" value="TreeGrafter"/>
</dbReference>
<dbReference type="PANTHER" id="PTHR12015:SF170">
    <property type="entry name" value="C-C MOTIF CHEMOKINE 5"/>
    <property type="match status" value="1"/>
</dbReference>
<feature type="non-terminal residue" evidence="11">
    <location>
        <position position="1"/>
    </location>
</feature>
<evidence type="ECO:0000259" key="10">
    <source>
        <dbReference type="SMART" id="SM00199"/>
    </source>
</evidence>
<dbReference type="GO" id="GO:0048245">
    <property type="term" value="P:eosinophil chemotaxis"/>
    <property type="evidence" value="ECO:0007669"/>
    <property type="project" value="TreeGrafter"/>
</dbReference>
<reference evidence="11 12" key="1">
    <citation type="submission" date="2019-09" db="EMBL/GenBank/DDBJ databases">
        <title>Bird 10,000 Genomes (B10K) Project - Family phase.</title>
        <authorList>
            <person name="Zhang G."/>
        </authorList>
    </citation>
    <scope>NUCLEOTIDE SEQUENCE [LARGE SCALE GENOMIC DNA]</scope>
    <source>
        <strain evidence="11">B10K-DU-002-02</strain>
        <tissue evidence="11">Muscle</tissue>
    </source>
</reference>
<dbReference type="CDD" id="cd00272">
    <property type="entry name" value="Chemokine_CC"/>
    <property type="match status" value="1"/>
</dbReference>
<organism evidence="11 12">
    <name type="scientific">Leucopsar rothschildi</name>
    <name type="common">Bali myna</name>
    <name type="synonym">Rothschild's mynah</name>
    <dbReference type="NCBI Taxonomy" id="127929"/>
    <lineage>
        <taxon>Eukaryota</taxon>
        <taxon>Metazoa</taxon>
        <taxon>Chordata</taxon>
        <taxon>Craniata</taxon>
        <taxon>Vertebrata</taxon>
        <taxon>Euteleostomi</taxon>
        <taxon>Archelosauria</taxon>
        <taxon>Archosauria</taxon>
        <taxon>Dinosauria</taxon>
        <taxon>Saurischia</taxon>
        <taxon>Theropoda</taxon>
        <taxon>Coelurosauria</taxon>
        <taxon>Aves</taxon>
        <taxon>Neognathae</taxon>
        <taxon>Neoaves</taxon>
        <taxon>Telluraves</taxon>
        <taxon>Australaves</taxon>
        <taxon>Passeriformes</taxon>
        <taxon>Sturnidae</taxon>
        <taxon>Leucopsar</taxon>
    </lineage>
</organism>
<dbReference type="InterPro" id="IPR039809">
    <property type="entry name" value="Chemokine_b/g/d"/>
</dbReference>
<evidence type="ECO:0000256" key="2">
    <source>
        <dbReference type="ARBA" id="ARBA00010868"/>
    </source>
</evidence>
<keyword evidence="4" id="KW-0202">Cytokine</keyword>
<gene>
    <name evidence="11" type="primary">Ccl5_0</name>
    <name evidence="11" type="ORF">LEUROT_R08007</name>
</gene>
<name>A0A7K8EIU0_LEURO</name>
<evidence type="ECO:0000313" key="11">
    <source>
        <dbReference type="EMBL" id="NXB51596.1"/>
    </source>
</evidence>
<comment type="similarity">
    <text evidence="2">Belongs to the intercrine beta (chemokine CC) family.</text>
</comment>
<dbReference type="Proteomes" id="UP000522331">
    <property type="component" value="Unassembled WGS sequence"/>
</dbReference>
<feature type="non-terminal residue" evidence="11">
    <location>
        <position position="70"/>
    </location>
</feature>
<keyword evidence="12" id="KW-1185">Reference proteome</keyword>
<comment type="subcellular location">
    <subcellularLocation>
        <location evidence="1">Secreted</location>
    </subcellularLocation>
</comment>
<dbReference type="GO" id="GO:0061844">
    <property type="term" value="P:antimicrobial humoral immune response mediated by antimicrobial peptide"/>
    <property type="evidence" value="ECO:0007669"/>
    <property type="project" value="TreeGrafter"/>
</dbReference>
<dbReference type="Pfam" id="PF00048">
    <property type="entry name" value="IL8"/>
    <property type="match status" value="1"/>
</dbReference>
<evidence type="ECO:0000256" key="8">
    <source>
        <dbReference type="ARBA" id="ARBA00042689"/>
    </source>
</evidence>
<evidence type="ECO:0000256" key="1">
    <source>
        <dbReference type="ARBA" id="ARBA00004613"/>
    </source>
</evidence>
<evidence type="ECO:0000256" key="5">
    <source>
        <dbReference type="ARBA" id="ARBA00022525"/>
    </source>
</evidence>
<dbReference type="GO" id="GO:0008009">
    <property type="term" value="F:chemokine activity"/>
    <property type="evidence" value="ECO:0007669"/>
    <property type="project" value="InterPro"/>
</dbReference>
<keyword evidence="3" id="KW-0145">Chemotaxis</keyword>
<dbReference type="GO" id="GO:0005615">
    <property type="term" value="C:extracellular space"/>
    <property type="evidence" value="ECO:0007669"/>
    <property type="project" value="UniProtKB-KW"/>
</dbReference>
<evidence type="ECO:0000256" key="6">
    <source>
        <dbReference type="ARBA" id="ARBA00023198"/>
    </source>
</evidence>
<dbReference type="InterPro" id="IPR001811">
    <property type="entry name" value="Chemokine_IL8-like_dom"/>
</dbReference>
<evidence type="ECO:0000256" key="3">
    <source>
        <dbReference type="ARBA" id="ARBA00022500"/>
    </source>
</evidence>
<dbReference type="AlphaFoldDB" id="A0A7K8EIU0"/>
<dbReference type="GO" id="GO:0070098">
    <property type="term" value="P:chemokine-mediated signaling pathway"/>
    <property type="evidence" value="ECO:0007669"/>
    <property type="project" value="TreeGrafter"/>
</dbReference>
<evidence type="ECO:0000256" key="9">
    <source>
        <dbReference type="ARBA" id="ARBA00042733"/>
    </source>
</evidence>
<dbReference type="SMART" id="SM00199">
    <property type="entry name" value="SCY"/>
    <property type="match status" value="1"/>
</dbReference>
<keyword evidence="6" id="KW-0395">Inflammatory response</keyword>
<feature type="domain" description="Chemokine interleukin-8-like" evidence="10">
    <location>
        <begin position="8"/>
        <end position="67"/>
    </location>
</feature>